<evidence type="ECO:0000313" key="2">
    <source>
        <dbReference type="EMBL" id="STF44151.1"/>
    </source>
</evidence>
<evidence type="ECO:0000313" key="3">
    <source>
        <dbReference type="Proteomes" id="UP000254877"/>
    </source>
</evidence>
<protein>
    <submittedName>
        <fullName evidence="2">4-hydroxy-2-oxovalerate aldolase</fullName>
        <ecNumber evidence="2">4.1.3.-</ecNumber>
        <ecNumber evidence="2">4.1.3.39</ecNumber>
    </submittedName>
</protein>
<dbReference type="InterPro" id="IPR000891">
    <property type="entry name" value="PYR_CT"/>
</dbReference>
<name>A0A376LJ71_ECOLX</name>
<organism evidence="2 3">
    <name type="scientific">Escherichia coli</name>
    <dbReference type="NCBI Taxonomy" id="562"/>
    <lineage>
        <taxon>Bacteria</taxon>
        <taxon>Pseudomonadati</taxon>
        <taxon>Pseudomonadota</taxon>
        <taxon>Gammaproteobacteria</taxon>
        <taxon>Enterobacterales</taxon>
        <taxon>Enterobacteriaceae</taxon>
        <taxon>Escherichia</taxon>
    </lineage>
</organism>
<dbReference type="EMBL" id="UGAB01000002">
    <property type="protein sequence ID" value="STF44151.1"/>
    <property type="molecule type" value="Genomic_DNA"/>
</dbReference>
<dbReference type="SUPFAM" id="SSF51569">
    <property type="entry name" value="Aldolase"/>
    <property type="match status" value="1"/>
</dbReference>
<evidence type="ECO:0000259" key="1">
    <source>
        <dbReference type="PROSITE" id="PS50991"/>
    </source>
</evidence>
<dbReference type="AlphaFoldDB" id="A0A376LJ71"/>
<feature type="domain" description="Pyruvate carboxyltransferase" evidence="1">
    <location>
        <begin position="1"/>
        <end position="52"/>
    </location>
</feature>
<dbReference type="PROSITE" id="PS50991">
    <property type="entry name" value="PYR_CT"/>
    <property type="match status" value="1"/>
</dbReference>
<dbReference type="EC" id="4.1.3.39" evidence="2"/>
<sequence>MWRTLSRPVEEGCDRIDASLAGMGAGAGNAPLEVFIAAADKLGWQHGPISMR</sequence>
<dbReference type="Proteomes" id="UP000254877">
    <property type="component" value="Unassembled WGS sequence"/>
</dbReference>
<dbReference type="EC" id="4.1.3.-" evidence="2"/>
<dbReference type="Pfam" id="PF00682">
    <property type="entry name" value="HMGL-like"/>
    <property type="match status" value="1"/>
</dbReference>
<proteinExistence type="predicted"/>
<keyword evidence="2" id="KW-0456">Lyase</keyword>
<dbReference type="Gene3D" id="3.20.20.70">
    <property type="entry name" value="Aldolase class I"/>
    <property type="match status" value="1"/>
</dbReference>
<gene>
    <name evidence="2" type="primary">mhpE_2</name>
    <name evidence="2" type="ORF">NCTC7928_04875</name>
</gene>
<dbReference type="InterPro" id="IPR013785">
    <property type="entry name" value="Aldolase_TIM"/>
</dbReference>
<reference evidence="2 3" key="1">
    <citation type="submission" date="2018-06" db="EMBL/GenBank/DDBJ databases">
        <authorList>
            <consortium name="Pathogen Informatics"/>
            <person name="Doyle S."/>
        </authorList>
    </citation>
    <scope>NUCLEOTIDE SEQUENCE [LARGE SCALE GENOMIC DNA]</scope>
    <source>
        <strain evidence="2 3">NCTC7928</strain>
    </source>
</reference>
<dbReference type="GO" id="GO:0008701">
    <property type="term" value="F:4-hydroxy-2-oxovalerate aldolase activity"/>
    <property type="evidence" value="ECO:0007669"/>
    <property type="project" value="UniProtKB-EC"/>
</dbReference>
<accession>A0A376LJ71</accession>